<dbReference type="PANTHER" id="PTHR33529:SF7">
    <property type="entry name" value="LIPOPOLYSACCHARIDE EXPORT SYSTEM PERMEASE PROTEIN LPTF"/>
    <property type="match status" value="1"/>
</dbReference>
<feature type="transmembrane region" description="Helical" evidence="12">
    <location>
        <begin position="335"/>
        <end position="354"/>
    </location>
</feature>
<comment type="caution">
    <text evidence="13">The sequence shown here is derived from an EMBL/GenBank/DDBJ whole genome shotgun (WGS) entry which is preliminary data.</text>
</comment>
<keyword evidence="5" id="KW-0813">Transport</keyword>
<evidence type="ECO:0000256" key="3">
    <source>
        <dbReference type="ARBA" id="ARBA00007725"/>
    </source>
</evidence>
<dbReference type="Proteomes" id="UP001178148">
    <property type="component" value="Unassembled WGS sequence"/>
</dbReference>
<evidence type="ECO:0000256" key="11">
    <source>
        <dbReference type="ARBA" id="ARBA00026081"/>
    </source>
</evidence>
<dbReference type="InterPro" id="IPR030922">
    <property type="entry name" value="LptF"/>
</dbReference>
<keyword evidence="8 12" id="KW-0812">Transmembrane</keyword>
<dbReference type="AlphaFoldDB" id="A0AA90NLZ8"/>
<accession>A0AA90NLZ8</accession>
<keyword evidence="6" id="KW-1003">Cell membrane</keyword>
<evidence type="ECO:0000256" key="12">
    <source>
        <dbReference type="SAM" id="Phobius"/>
    </source>
</evidence>
<evidence type="ECO:0000256" key="2">
    <source>
        <dbReference type="ARBA" id="ARBA00004429"/>
    </source>
</evidence>
<sequence length="369" mass="41557">MPFIIFRYLTVQMLKVLFAVTSVVLLILISGRLISYLSMAASGLFNIDFLLQVVGYRIPEFLMMIIPLGLFLGIIISYSRLYIDNEMTVLSACGVSPNQLLAMTMIPAIGVMFVVAYLSLYLAPTSTRHVEIILSNQDSLTEFEVMVPGRFQEIDGGSRTTYSETLSKDKRIMRNIFIANRDKDSESFNSITLILADYAKMETREGGTRYLLLHNGYRHDLTPGQAEVRSTEYKTYGLEIPSRQAIEEVNKEQALPTVTLVGSNLASHIGELQWRLSLPLSIPILVLLAIPLARINPRQERYVKLLPALLLYVLYIMLLISFREAVIDDRLSSALGVWWVHIGYLLLGAVLYGYEPLKIILARRRVAGG</sequence>
<dbReference type="Pfam" id="PF03739">
    <property type="entry name" value="LptF_LptG"/>
    <property type="match status" value="1"/>
</dbReference>
<feature type="transmembrane region" description="Helical" evidence="12">
    <location>
        <begin position="100"/>
        <end position="123"/>
    </location>
</feature>
<dbReference type="InterPro" id="IPR005495">
    <property type="entry name" value="LptG/LptF_permease"/>
</dbReference>
<comment type="function">
    <text evidence="1">Part of the ABC transporter complex LptBFG involved in the translocation of lipopolysaccharide (LPS) from the inner membrane to the outer membrane.</text>
</comment>
<evidence type="ECO:0000256" key="6">
    <source>
        <dbReference type="ARBA" id="ARBA00022475"/>
    </source>
</evidence>
<feature type="transmembrane region" description="Helical" evidence="12">
    <location>
        <begin position="36"/>
        <end position="55"/>
    </location>
</feature>
<reference evidence="13 14" key="1">
    <citation type="journal article" date="2023" name="bioRxiv">
        <title>An intranuclear bacterial parasite of deep-sea mussels expresses apoptosis inhibitors acquired from its host.</title>
        <authorList>
            <person name="Gonzalez Porras M.A."/>
            <person name="Assie A."/>
            <person name="Tietjen M."/>
            <person name="Violette M."/>
            <person name="Kleiner M."/>
            <person name="Gruber-Vodicka H."/>
            <person name="Dubilier N."/>
            <person name="Leisch N."/>
        </authorList>
    </citation>
    <scope>NUCLEOTIDE SEQUENCE [LARGE SCALE GENOMIC DNA]</scope>
    <source>
        <strain evidence="13">IAP13</strain>
    </source>
</reference>
<evidence type="ECO:0000313" key="13">
    <source>
        <dbReference type="EMBL" id="MDP0589022.1"/>
    </source>
</evidence>
<protein>
    <recommendedName>
        <fullName evidence="4">Lipopolysaccharide export system permease protein LptF</fullName>
    </recommendedName>
</protein>
<evidence type="ECO:0000256" key="7">
    <source>
        <dbReference type="ARBA" id="ARBA00022519"/>
    </source>
</evidence>
<feature type="transmembrane region" description="Helical" evidence="12">
    <location>
        <begin position="305"/>
        <end position="323"/>
    </location>
</feature>
<feature type="transmembrane region" description="Helical" evidence="12">
    <location>
        <begin position="6"/>
        <end position="29"/>
    </location>
</feature>
<name>A0AA90NLZ8_9GAMM</name>
<proteinExistence type="inferred from homology"/>
<dbReference type="GO" id="GO:0043190">
    <property type="term" value="C:ATP-binding cassette (ABC) transporter complex"/>
    <property type="evidence" value="ECO:0007669"/>
    <property type="project" value="InterPro"/>
</dbReference>
<keyword evidence="9 12" id="KW-1133">Transmembrane helix</keyword>
<evidence type="ECO:0000256" key="9">
    <source>
        <dbReference type="ARBA" id="ARBA00022989"/>
    </source>
</evidence>
<evidence type="ECO:0000256" key="10">
    <source>
        <dbReference type="ARBA" id="ARBA00023136"/>
    </source>
</evidence>
<feature type="transmembrane region" description="Helical" evidence="12">
    <location>
        <begin position="61"/>
        <end position="79"/>
    </location>
</feature>
<comment type="subunit">
    <text evidence="11">Component of the lipopolysaccharide transport and assembly complex. The LptBFG transporter is composed of two ATP-binding proteins (LptB) and two transmembrane proteins (LptF and LptG).</text>
</comment>
<evidence type="ECO:0000256" key="8">
    <source>
        <dbReference type="ARBA" id="ARBA00022692"/>
    </source>
</evidence>
<dbReference type="NCBIfam" id="TIGR04407">
    <property type="entry name" value="LptF_YjgP"/>
    <property type="match status" value="1"/>
</dbReference>
<dbReference type="GO" id="GO:0055085">
    <property type="term" value="P:transmembrane transport"/>
    <property type="evidence" value="ECO:0007669"/>
    <property type="project" value="InterPro"/>
</dbReference>
<evidence type="ECO:0000256" key="1">
    <source>
        <dbReference type="ARBA" id="ARBA00002265"/>
    </source>
</evidence>
<dbReference type="EMBL" id="JASXSV010000009">
    <property type="protein sequence ID" value="MDP0589022.1"/>
    <property type="molecule type" value="Genomic_DNA"/>
</dbReference>
<evidence type="ECO:0000256" key="5">
    <source>
        <dbReference type="ARBA" id="ARBA00022448"/>
    </source>
</evidence>
<dbReference type="PANTHER" id="PTHR33529">
    <property type="entry name" value="SLR0882 PROTEIN-RELATED"/>
    <property type="match status" value="1"/>
</dbReference>
<comment type="similarity">
    <text evidence="3">Belongs to the LptF/LptG family.</text>
</comment>
<gene>
    <name evidence="13" type="primary">lptF</name>
    <name evidence="13" type="ORF">QS748_07440</name>
</gene>
<organism evidence="13 14">
    <name type="scientific">Candidatus Endonucleibacter bathymodioli</name>
    <dbReference type="NCBI Taxonomy" id="539814"/>
    <lineage>
        <taxon>Bacteria</taxon>
        <taxon>Pseudomonadati</taxon>
        <taxon>Pseudomonadota</taxon>
        <taxon>Gammaproteobacteria</taxon>
        <taxon>Oceanospirillales</taxon>
        <taxon>Endozoicomonadaceae</taxon>
        <taxon>Candidatus Endonucleibacter</taxon>
    </lineage>
</organism>
<evidence type="ECO:0000313" key="14">
    <source>
        <dbReference type="Proteomes" id="UP001178148"/>
    </source>
</evidence>
<keyword evidence="10 12" id="KW-0472">Membrane</keyword>
<keyword evidence="14" id="KW-1185">Reference proteome</keyword>
<dbReference type="GO" id="GO:0015920">
    <property type="term" value="P:lipopolysaccharide transport"/>
    <property type="evidence" value="ECO:0007669"/>
    <property type="project" value="TreeGrafter"/>
</dbReference>
<comment type="subcellular location">
    <subcellularLocation>
        <location evidence="2">Cell inner membrane</location>
        <topology evidence="2">Multi-pass membrane protein</topology>
    </subcellularLocation>
</comment>
<keyword evidence="7" id="KW-0997">Cell inner membrane</keyword>
<evidence type="ECO:0000256" key="4">
    <source>
        <dbReference type="ARBA" id="ARBA00014213"/>
    </source>
</evidence>